<dbReference type="CDD" id="cd02009">
    <property type="entry name" value="TPP_SHCHC_synthase"/>
    <property type="match status" value="1"/>
</dbReference>
<dbReference type="HAMAP" id="MF_01659">
    <property type="entry name" value="MenD"/>
    <property type="match status" value="1"/>
</dbReference>
<dbReference type="InterPro" id="IPR012001">
    <property type="entry name" value="Thiamin_PyroP_enz_TPP-bd_dom"/>
</dbReference>
<evidence type="ECO:0000259" key="8">
    <source>
        <dbReference type="Pfam" id="PF02775"/>
    </source>
</evidence>
<comment type="caution">
    <text evidence="11">The sequence shown here is derived from an EMBL/GenBank/DDBJ whole genome shotgun (WGS) entry which is preliminary data.</text>
</comment>
<dbReference type="NCBIfam" id="TIGR00173">
    <property type="entry name" value="menD"/>
    <property type="match status" value="1"/>
</dbReference>
<evidence type="ECO:0000256" key="3">
    <source>
        <dbReference type="ARBA" id="ARBA00022723"/>
    </source>
</evidence>
<keyword evidence="12" id="KW-1185">Reference proteome</keyword>
<keyword evidence="2 7" id="KW-0808">Transferase</keyword>
<dbReference type="PANTHER" id="PTHR42916">
    <property type="entry name" value="2-SUCCINYL-5-ENOLPYRUVYL-6-HYDROXY-3-CYCLOHEXENE-1-CARBOXYLATE SYNTHASE"/>
    <property type="match status" value="1"/>
</dbReference>
<dbReference type="PIRSF" id="PIRSF004983">
    <property type="entry name" value="MenD"/>
    <property type="match status" value="1"/>
</dbReference>
<dbReference type="InterPro" id="IPR032264">
    <property type="entry name" value="MenD_middle"/>
</dbReference>
<comment type="catalytic activity">
    <reaction evidence="7">
        <text>isochorismate + 2-oxoglutarate + H(+) = 5-enolpyruvoyl-6-hydroxy-2-succinyl-cyclohex-3-ene-1-carboxylate + CO2</text>
        <dbReference type="Rhea" id="RHEA:25593"/>
        <dbReference type="ChEBI" id="CHEBI:15378"/>
        <dbReference type="ChEBI" id="CHEBI:16526"/>
        <dbReference type="ChEBI" id="CHEBI:16810"/>
        <dbReference type="ChEBI" id="CHEBI:29780"/>
        <dbReference type="ChEBI" id="CHEBI:58818"/>
        <dbReference type="EC" id="2.2.1.9"/>
    </reaction>
</comment>
<keyword evidence="5 7" id="KW-0786">Thiamine pyrophosphate</keyword>
<evidence type="ECO:0000313" key="11">
    <source>
        <dbReference type="EMBL" id="MFC5465815.1"/>
    </source>
</evidence>
<dbReference type="EMBL" id="JBHSMC010000018">
    <property type="protein sequence ID" value="MFC5465815.1"/>
    <property type="molecule type" value="Genomic_DNA"/>
</dbReference>
<organism evidence="11 12">
    <name type="scientific">Lederbergia graminis</name>
    <dbReference type="NCBI Taxonomy" id="735518"/>
    <lineage>
        <taxon>Bacteria</taxon>
        <taxon>Bacillati</taxon>
        <taxon>Bacillota</taxon>
        <taxon>Bacilli</taxon>
        <taxon>Bacillales</taxon>
        <taxon>Bacillaceae</taxon>
        <taxon>Lederbergia</taxon>
    </lineage>
</organism>
<comment type="subunit">
    <text evidence="7">Homodimer.</text>
</comment>
<name>A0ABW0LIU0_9BACI</name>
<accession>A0ABW0LIU0</accession>
<dbReference type="SUPFAM" id="SSF52518">
    <property type="entry name" value="Thiamin diphosphate-binding fold (THDP-binding)"/>
    <property type="match status" value="2"/>
</dbReference>
<dbReference type="Pfam" id="PF02776">
    <property type="entry name" value="TPP_enzyme_N"/>
    <property type="match status" value="1"/>
</dbReference>
<reference evidence="12" key="1">
    <citation type="journal article" date="2019" name="Int. J. Syst. Evol. Microbiol.">
        <title>The Global Catalogue of Microorganisms (GCM) 10K type strain sequencing project: providing services to taxonomists for standard genome sequencing and annotation.</title>
        <authorList>
            <consortium name="The Broad Institute Genomics Platform"/>
            <consortium name="The Broad Institute Genome Sequencing Center for Infectious Disease"/>
            <person name="Wu L."/>
            <person name="Ma J."/>
        </authorList>
    </citation>
    <scope>NUCLEOTIDE SEQUENCE [LARGE SCALE GENOMIC DNA]</scope>
    <source>
        <strain evidence="12">CGMCC 1.12237</strain>
    </source>
</reference>
<comment type="pathway">
    <text evidence="7">Quinol/quinone metabolism; menaquinone biosynthesis.</text>
</comment>
<evidence type="ECO:0000259" key="10">
    <source>
        <dbReference type="Pfam" id="PF16582"/>
    </source>
</evidence>
<dbReference type="Proteomes" id="UP001596147">
    <property type="component" value="Unassembled WGS sequence"/>
</dbReference>
<comment type="similarity">
    <text evidence="7">Belongs to the TPP enzyme family. MenD subfamily.</text>
</comment>
<comment type="cofactor">
    <cofactor evidence="7">
        <name>thiamine diphosphate</name>
        <dbReference type="ChEBI" id="CHEBI:58937"/>
    </cofactor>
    <text evidence="7">Binds 1 thiamine pyrophosphate per subunit.</text>
</comment>
<comment type="cofactor">
    <cofactor evidence="7">
        <name>Mg(2+)</name>
        <dbReference type="ChEBI" id="CHEBI:18420"/>
    </cofactor>
    <cofactor evidence="7">
        <name>Mn(2+)</name>
        <dbReference type="ChEBI" id="CHEBI:29035"/>
    </cofactor>
</comment>
<dbReference type="PANTHER" id="PTHR42916:SF1">
    <property type="entry name" value="PROTEIN PHYLLO, CHLOROPLASTIC"/>
    <property type="match status" value="1"/>
</dbReference>
<evidence type="ECO:0000313" key="12">
    <source>
        <dbReference type="Proteomes" id="UP001596147"/>
    </source>
</evidence>
<dbReference type="InterPro" id="IPR004433">
    <property type="entry name" value="MenaQ_synth_MenD"/>
</dbReference>
<evidence type="ECO:0000256" key="5">
    <source>
        <dbReference type="ARBA" id="ARBA00023052"/>
    </source>
</evidence>
<dbReference type="Pfam" id="PF16582">
    <property type="entry name" value="TPP_enzyme_M_2"/>
    <property type="match status" value="1"/>
</dbReference>
<dbReference type="InterPro" id="IPR029035">
    <property type="entry name" value="DHS-like_NAD/FAD-binding_dom"/>
</dbReference>
<keyword evidence="3 7" id="KW-0479">Metal-binding</keyword>
<dbReference type="InterPro" id="IPR011766">
    <property type="entry name" value="TPP_enzyme_TPP-bd"/>
</dbReference>
<evidence type="ECO:0000256" key="2">
    <source>
        <dbReference type="ARBA" id="ARBA00022679"/>
    </source>
</evidence>
<dbReference type="RefSeq" id="WP_382352854.1">
    <property type="nucleotide sequence ID" value="NZ_JBHSMC010000018.1"/>
</dbReference>
<dbReference type="Pfam" id="PF02775">
    <property type="entry name" value="TPP_enzyme_C"/>
    <property type="match status" value="1"/>
</dbReference>
<evidence type="ECO:0000259" key="9">
    <source>
        <dbReference type="Pfam" id="PF02776"/>
    </source>
</evidence>
<proteinExistence type="inferred from homology"/>
<feature type="domain" description="Menaquinone biosynthesis protein MenD middle" evidence="10">
    <location>
        <begin position="210"/>
        <end position="402"/>
    </location>
</feature>
<comment type="function">
    <text evidence="7">Catalyzes the thiamine diphosphate-dependent decarboxylation of 2-oxoglutarate and the subsequent addition of the resulting succinic semialdehyde-thiamine pyrophosphate anion to isochorismate to yield 2-succinyl-5-enolpyruvyl-6-hydroxy-3-cyclohexene-1-carboxylate (SEPHCHC).</text>
</comment>
<feature type="domain" description="Thiamine pyrophosphate enzyme N-terminal TPP-binding" evidence="9">
    <location>
        <begin position="14"/>
        <end position="125"/>
    </location>
</feature>
<dbReference type="InterPro" id="IPR029061">
    <property type="entry name" value="THDP-binding"/>
</dbReference>
<dbReference type="SUPFAM" id="SSF52467">
    <property type="entry name" value="DHS-like NAD/FAD-binding domain"/>
    <property type="match status" value="1"/>
</dbReference>
<keyword evidence="4 7" id="KW-0460">Magnesium</keyword>
<dbReference type="Gene3D" id="3.40.50.1220">
    <property type="entry name" value="TPP-binding domain"/>
    <property type="match status" value="1"/>
</dbReference>
<keyword evidence="6 7" id="KW-0464">Manganese</keyword>
<protein>
    <recommendedName>
        <fullName evidence="7">2-succinyl-5-enolpyruvyl-6-hydroxy-3-cyclohexene-1-carboxylate synthase</fullName>
        <shortName evidence="7">SEPHCHC synthase</shortName>
        <ecNumber evidence="7">2.2.1.9</ecNumber>
    </recommendedName>
    <alternativeName>
        <fullName evidence="7">Menaquinone biosynthesis protein MenD</fullName>
    </alternativeName>
</protein>
<dbReference type="Gene3D" id="3.40.50.970">
    <property type="match status" value="2"/>
</dbReference>
<feature type="domain" description="Thiamine pyrophosphate enzyme TPP-binding" evidence="8">
    <location>
        <begin position="437"/>
        <end position="551"/>
    </location>
</feature>
<dbReference type="CDD" id="cd07037">
    <property type="entry name" value="TPP_PYR_MenD"/>
    <property type="match status" value="1"/>
</dbReference>
<evidence type="ECO:0000256" key="7">
    <source>
        <dbReference type="HAMAP-Rule" id="MF_01659"/>
    </source>
</evidence>
<gene>
    <name evidence="7 11" type="primary">menD</name>
    <name evidence="11" type="ORF">ACFPM4_13870</name>
</gene>
<comment type="pathway">
    <text evidence="7">Quinol/quinone metabolism; 1,4-dihydroxy-2-naphthoate biosynthesis; 1,4-dihydroxy-2-naphthoate from chorismate: step 2/7.</text>
</comment>
<dbReference type="GO" id="GO:0070204">
    <property type="term" value="F:2-succinyl-5-enolpyruvyl-6-hydroxy-3-cyclohexene-1-carboxylic-acid synthase activity"/>
    <property type="evidence" value="ECO:0007669"/>
    <property type="project" value="UniProtKB-EC"/>
</dbReference>
<evidence type="ECO:0000256" key="4">
    <source>
        <dbReference type="ARBA" id="ARBA00022842"/>
    </source>
</evidence>
<evidence type="ECO:0000256" key="1">
    <source>
        <dbReference type="ARBA" id="ARBA00022428"/>
    </source>
</evidence>
<dbReference type="EC" id="2.2.1.9" evidence="7"/>
<evidence type="ECO:0000256" key="6">
    <source>
        <dbReference type="ARBA" id="ARBA00023211"/>
    </source>
</evidence>
<keyword evidence="1 7" id="KW-0474">Menaquinone biosynthesis</keyword>
<sequence length="581" mass="64967">MKQHIEALTQYLVAFITGLVQSGVKDVVISPGSRSTPLALLFAEHRELQTYINIDERSAAFFALGLAKSSNKPVVLLCTSGTAAANFFPAVVEANLSRVPLIVLTADRPHELRDVGAPQAIDQLHLYGNHVRWFSEMALPEESVSAVKYAKTAAIRAVKEATSLMKGPVHLNFPLREPLIPQLEPYPFQEEPTSRMVEAGSLQISNKSAKKIVDAWQKVEKGIIICGQIDEQGFPQAVQNLAKKLGFPILADPLSQVRSSQQVENFVIDSYDAILKATLEMEQLKPELIIRFGGSPVSKPLSLYIKKYDNIPQYIIDSGEGWRDPQNTSTMMIYSNEVSFCDQITNLLPSPKESKWQDMWMELDNRTKDIISSQMKLESELEEGKAVYELINLLPMQSTVFVGNSMPIRDFDTFFHKNEKDICIMANRGANGIDGVVSTALGASIYKRPMFLVIGDLSFFHDLNGLLLAKLHKLNITIIVLNNDGGGIFSYLPQSAEEKHFEVLFGTPTGLNYEHAVKMYHGHYTKVLDWQGYAIAIQEALSHEGLNVIEVPTNRDKNHRAHKALWDLVSREIQSFLQDVQ</sequence>